<dbReference type="PANTHER" id="PTHR33112">
    <property type="entry name" value="DOMAIN PROTEIN, PUTATIVE-RELATED"/>
    <property type="match status" value="1"/>
</dbReference>
<name>A0A8H4QWY3_9HELO</name>
<dbReference type="AlphaFoldDB" id="A0A8H4QWY3"/>
<comment type="caution">
    <text evidence="2">The sequence shown here is derived from an EMBL/GenBank/DDBJ whole genome shotgun (WGS) entry which is preliminary data.</text>
</comment>
<organism evidence="2 3">
    <name type="scientific">Cudoniella acicularis</name>
    <dbReference type="NCBI Taxonomy" id="354080"/>
    <lineage>
        <taxon>Eukaryota</taxon>
        <taxon>Fungi</taxon>
        <taxon>Dikarya</taxon>
        <taxon>Ascomycota</taxon>
        <taxon>Pezizomycotina</taxon>
        <taxon>Leotiomycetes</taxon>
        <taxon>Helotiales</taxon>
        <taxon>Tricladiaceae</taxon>
        <taxon>Cudoniella</taxon>
    </lineage>
</organism>
<dbReference type="OrthoDB" id="8300194at2759"/>
<evidence type="ECO:0000313" key="2">
    <source>
        <dbReference type="EMBL" id="KAF4618348.1"/>
    </source>
</evidence>
<dbReference type="PANTHER" id="PTHR33112:SF16">
    <property type="entry name" value="HETEROKARYON INCOMPATIBILITY DOMAIN-CONTAINING PROTEIN"/>
    <property type="match status" value="1"/>
</dbReference>
<evidence type="ECO:0000259" key="1">
    <source>
        <dbReference type="Pfam" id="PF06985"/>
    </source>
</evidence>
<accession>A0A8H4QWY3</accession>
<dbReference type="EMBL" id="JAAMPI010002129">
    <property type="protein sequence ID" value="KAF4618348.1"/>
    <property type="molecule type" value="Genomic_DNA"/>
</dbReference>
<reference evidence="2 3" key="1">
    <citation type="submission" date="2020-03" db="EMBL/GenBank/DDBJ databases">
        <title>Draft Genome Sequence of Cudoniella acicularis.</title>
        <authorList>
            <person name="Buettner E."/>
            <person name="Kellner H."/>
        </authorList>
    </citation>
    <scope>NUCLEOTIDE SEQUENCE [LARGE SCALE GENOMIC DNA]</scope>
    <source>
        <strain evidence="2 3">DSM 108380</strain>
    </source>
</reference>
<dbReference type="Pfam" id="PF06985">
    <property type="entry name" value="HET"/>
    <property type="match status" value="1"/>
</dbReference>
<feature type="domain" description="Heterokaryon incompatibility" evidence="1">
    <location>
        <begin position="30"/>
        <end position="179"/>
    </location>
</feature>
<protein>
    <recommendedName>
        <fullName evidence="1">Heterokaryon incompatibility domain-containing protein</fullName>
    </recommendedName>
</protein>
<proteinExistence type="predicted"/>
<gene>
    <name evidence="2" type="ORF">G7Y89_g14954</name>
</gene>
<sequence>MPLRLIEISRVDDRWQLKINTNTKEKTAKYCALSYCWDPLQSTSFRLRVNTLDTLKINIHWTQLSKTIQDAVTTTYELSMRYLWADSFCILQYNEEDKAHEISLMPQIYGQATVTIVASRSEASDAGYLHSRPKLCESFQIPFRSSAGELGFVYLLEAKEAHNYYKSEPLDLRAWAMQERLLSPRVLEFGTSQTRWKRRENTAGHSDGWISGTG</sequence>
<keyword evidence="3" id="KW-1185">Reference proteome</keyword>
<dbReference type="InterPro" id="IPR010730">
    <property type="entry name" value="HET"/>
</dbReference>
<evidence type="ECO:0000313" key="3">
    <source>
        <dbReference type="Proteomes" id="UP000566819"/>
    </source>
</evidence>
<dbReference type="Proteomes" id="UP000566819">
    <property type="component" value="Unassembled WGS sequence"/>
</dbReference>